<dbReference type="Gene3D" id="2.60.120.10">
    <property type="entry name" value="Jelly Rolls"/>
    <property type="match status" value="1"/>
</dbReference>
<organism evidence="2 3">
    <name type="scientific">Parafrankia irregularis</name>
    <dbReference type="NCBI Taxonomy" id="795642"/>
    <lineage>
        <taxon>Bacteria</taxon>
        <taxon>Bacillati</taxon>
        <taxon>Actinomycetota</taxon>
        <taxon>Actinomycetes</taxon>
        <taxon>Frankiales</taxon>
        <taxon>Frankiaceae</taxon>
        <taxon>Parafrankia</taxon>
    </lineage>
</organism>
<evidence type="ECO:0000313" key="3">
    <source>
        <dbReference type="Proteomes" id="UP000198802"/>
    </source>
</evidence>
<keyword evidence="3" id="KW-1185">Reference proteome</keyword>
<dbReference type="InterPro" id="IPR013096">
    <property type="entry name" value="Cupin_2"/>
</dbReference>
<sequence length="127" mass="13797">MDLIPVDLLTAVLRLRPGGTVTAEPRRMDADDEGWTVAVTHAETDQDVHGDHWEVHPGSDEAVCVLSGRARIVLRPEETDGAQTVVALAAGTGLVVPRGRWHRFELDAPSDLMSIALRSGSRLEQRA</sequence>
<dbReference type="RefSeq" id="WP_091270433.1">
    <property type="nucleotide sequence ID" value="NZ_FAOZ01000001.1"/>
</dbReference>
<dbReference type="Proteomes" id="UP000198802">
    <property type="component" value="Unassembled WGS sequence"/>
</dbReference>
<evidence type="ECO:0000313" key="2">
    <source>
        <dbReference type="EMBL" id="CUU53622.1"/>
    </source>
</evidence>
<protein>
    <submittedName>
        <fullName evidence="2">Mannose-6-phosphate isomerase, cupin superfamily</fullName>
    </submittedName>
</protein>
<evidence type="ECO:0000259" key="1">
    <source>
        <dbReference type="Pfam" id="PF07883"/>
    </source>
</evidence>
<gene>
    <name evidence="2" type="ORF">Ga0074812_101120</name>
</gene>
<dbReference type="InterPro" id="IPR011051">
    <property type="entry name" value="RmlC_Cupin_sf"/>
</dbReference>
<name>A0A0S4QG93_9ACTN</name>
<feature type="domain" description="Cupin type-2" evidence="1">
    <location>
        <begin position="52"/>
        <end position="108"/>
    </location>
</feature>
<dbReference type="InterPro" id="IPR014710">
    <property type="entry name" value="RmlC-like_jellyroll"/>
</dbReference>
<dbReference type="EMBL" id="FAOZ01000001">
    <property type="protein sequence ID" value="CUU53622.1"/>
    <property type="molecule type" value="Genomic_DNA"/>
</dbReference>
<reference evidence="3" key="1">
    <citation type="submission" date="2015-11" db="EMBL/GenBank/DDBJ databases">
        <authorList>
            <person name="Varghese N."/>
        </authorList>
    </citation>
    <scope>NUCLEOTIDE SEQUENCE [LARGE SCALE GENOMIC DNA]</scope>
    <source>
        <strain evidence="3">DSM 45899</strain>
    </source>
</reference>
<proteinExistence type="predicted"/>
<keyword evidence="2" id="KW-0413">Isomerase</keyword>
<dbReference type="GO" id="GO:0016853">
    <property type="term" value="F:isomerase activity"/>
    <property type="evidence" value="ECO:0007669"/>
    <property type="project" value="UniProtKB-KW"/>
</dbReference>
<dbReference type="Pfam" id="PF07883">
    <property type="entry name" value="Cupin_2"/>
    <property type="match status" value="1"/>
</dbReference>
<dbReference type="AlphaFoldDB" id="A0A0S4QG93"/>
<dbReference type="SUPFAM" id="SSF51182">
    <property type="entry name" value="RmlC-like cupins"/>
    <property type="match status" value="1"/>
</dbReference>
<accession>A0A0S4QG93</accession>